<sequence>MTAPRRWATDQQQKQRCSSRPDEAGELQTEMEGRVGSESLGPFGRLPKRSFSDEGVTSRRGWGAGPSLETSRRGGNGRDLGSSGKRRNGGGQRGPCTEEMALATWYPSTCSAARAAVLGKDRAAGMGIVLAAVEKTQNKRNVARFCAQCTLNVCSVRTSHFPRHNQFPKPSSFMLMVPFECSCIVKALVGCSTNLRVRQVARGRPGVHVERVAVARVVGARQGQRVLVVPDAMVLASSAPTGDTGRSRGFCYEVEALATGGDDQNGKW</sequence>
<gene>
    <name evidence="2" type="ORF">DFP72DRAFT_1119962</name>
</gene>
<evidence type="ECO:0000313" key="2">
    <source>
        <dbReference type="EMBL" id="KAF6741087.1"/>
    </source>
</evidence>
<keyword evidence="3" id="KW-1185">Reference proteome</keyword>
<dbReference type="AlphaFoldDB" id="A0A8H6H7V5"/>
<protein>
    <submittedName>
        <fullName evidence="2">Uncharacterized protein</fullName>
    </submittedName>
</protein>
<name>A0A8H6H7V5_9AGAR</name>
<feature type="compositionally biased region" description="Polar residues" evidence="1">
    <location>
        <begin position="9"/>
        <end position="18"/>
    </location>
</feature>
<dbReference type="EMBL" id="JACGCI010000294">
    <property type="protein sequence ID" value="KAF6741087.1"/>
    <property type="molecule type" value="Genomic_DNA"/>
</dbReference>
<comment type="caution">
    <text evidence="2">The sequence shown here is derived from an EMBL/GenBank/DDBJ whole genome shotgun (WGS) entry which is preliminary data.</text>
</comment>
<reference evidence="2 3" key="1">
    <citation type="submission" date="2020-07" db="EMBL/GenBank/DDBJ databases">
        <title>Comparative genomics of pyrophilous fungi reveals a link between fire events and developmental genes.</title>
        <authorList>
            <consortium name="DOE Joint Genome Institute"/>
            <person name="Steindorff A.S."/>
            <person name="Carver A."/>
            <person name="Calhoun S."/>
            <person name="Stillman K."/>
            <person name="Liu H."/>
            <person name="Lipzen A."/>
            <person name="Pangilinan J."/>
            <person name="Labutti K."/>
            <person name="Bruns T.D."/>
            <person name="Grigoriev I.V."/>
        </authorList>
    </citation>
    <scope>NUCLEOTIDE SEQUENCE [LARGE SCALE GENOMIC DNA]</scope>
    <source>
        <strain evidence="2 3">CBS 144469</strain>
    </source>
</reference>
<dbReference type="Proteomes" id="UP000521943">
    <property type="component" value="Unassembled WGS sequence"/>
</dbReference>
<feature type="region of interest" description="Disordered" evidence="1">
    <location>
        <begin position="1"/>
        <end position="96"/>
    </location>
</feature>
<organism evidence="2 3">
    <name type="scientific">Ephemerocybe angulata</name>
    <dbReference type="NCBI Taxonomy" id="980116"/>
    <lineage>
        <taxon>Eukaryota</taxon>
        <taxon>Fungi</taxon>
        <taxon>Dikarya</taxon>
        <taxon>Basidiomycota</taxon>
        <taxon>Agaricomycotina</taxon>
        <taxon>Agaricomycetes</taxon>
        <taxon>Agaricomycetidae</taxon>
        <taxon>Agaricales</taxon>
        <taxon>Agaricineae</taxon>
        <taxon>Psathyrellaceae</taxon>
        <taxon>Ephemerocybe</taxon>
    </lineage>
</organism>
<accession>A0A8H6H7V5</accession>
<proteinExistence type="predicted"/>
<evidence type="ECO:0000256" key="1">
    <source>
        <dbReference type="SAM" id="MobiDB-lite"/>
    </source>
</evidence>
<evidence type="ECO:0000313" key="3">
    <source>
        <dbReference type="Proteomes" id="UP000521943"/>
    </source>
</evidence>